<dbReference type="HAMAP" id="MF_00279">
    <property type="entry name" value="PdxJ"/>
    <property type="match status" value="1"/>
</dbReference>
<comment type="subunit">
    <text evidence="4">Homooctamer; tetramer of dimers.</text>
</comment>
<dbReference type="CDD" id="cd00003">
    <property type="entry name" value="PNPsynthase"/>
    <property type="match status" value="1"/>
</dbReference>
<dbReference type="Pfam" id="PF03740">
    <property type="entry name" value="PdxJ"/>
    <property type="match status" value="1"/>
</dbReference>
<dbReference type="InterPro" id="IPR013785">
    <property type="entry name" value="Aldolase_TIM"/>
</dbReference>
<dbReference type="InterPro" id="IPR036130">
    <property type="entry name" value="Pyridoxine-5'_phos_synth"/>
</dbReference>
<comment type="subcellular location">
    <subcellularLocation>
        <location evidence="4">Cytoplasm</location>
    </subcellularLocation>
</comment>
<dbReference type="GO" id="GO:0033856">
    <property type="term" value="F:pyridoxine 5'-phosphate synthase activity"/>
    <property type="evidence" value="ECO:0007669"/>
    <property type="project" value="UniProtKB-UniRule"/>
</dbReference>
<sequence length="265" mass="27885">MASRRPESDVVTTQLSVNLNKIAVLRNSRGGHDPDVVQAARTCIAAGAHGITVHPRPDQRHIRADDVLALSALTREQRVEFNIEGNPFAPPRDGYPGLLELCRLTRPEQVTLVPDGDGQLTSDHGFDFAQDPAQLAALIASFKAIGARVSLFVDAGNAEIAQAAVLGADRIELYTGPYAQAHLSGQPDAAFALFAGAAQRASAAGLGINAGHDLSQDNLGDFLNAVPGVLEVSIGHALISEALYRGLDATVRAYLEILRSASASV</sequence>
<dbReference type="EC" id="2.6.99.2" evidence="4 5"/>
<gene>
    <name evidence="4 6" type="primary">pdxJ</name>
    <name evidence="6" type="ORF">CFBP8129_00120</name>
</gene>
<dbReference type="NCBIfam" id="NF003626">
    <property type="entry name" value="PRK05265.1-4"/>
    <property type="match status" value="1"/>
</dbReference>
<name>A0A6V7B6G3_9XANT</name>
<comment type="catalytic activity">
    <reaction evidence="4">
        <text>3-amino-2-oxopropyl phosphate + 1-deoxy-D-xylulose 5-phosphate = pyridoxine 5'-phosphate + phosphate + 2 H2O + H(+)</text>
        <dbReference type="Rhea" id="RHEA:15265"/>
        <dbReference type="ChEBI" id="CHEBI:15377"/>
        <dbReference type="ChEBI" id="CHEBI:15378"/>
        <dbReference type="ChEBI" id="CHEBI:43474"/>
        <dbReference type="ChEBI" id="CHEBI:57279"/>
        <dbReference type="ChEBI" id="CHEBI:57792"/>
        <dbReference type="ChEBI" id="CHEBI:58589"/>
        <dbReference type="EC" id="2.6.99.2"/>
    </reaction>
</comment>
<dbReference type="EMBL" id="LR828253">
    <property type="protein sequence ID" value="CAD0297866.1"/>
    <property type="molecule type" value="Genomic_DNA"/>
</dbReference>
<keyword evidence="3 4" id="KW-0664">Pyridoxine biosynthesis</keyword>
<feature type="active site" description="Proton acceptor" evidence="4">
    <location>
        <position position="54"/>
    </location>
</feature>
<accession>A0A6V7B6G3</accession>
<feature type="active site" description="Proton acceptor" evidence="4">
    <location>
        <position position="84"/>
    </location>
</feature>
<dbReference type="GO" id="GO:0008615">
    <property type="term" value="P:pyridoxine biosynthetic process"/>
    <property type="evidence" value="ECO:0007669"/>
    <property type="project" value="UniProtKB-UniRule"/>
</dbReference>
<reference evidence="6" key="1">
    <citation type="submission" date="2020-07" db="EMBL/GenBank/DDBJ databases">
        <authorList>
            <person name="Pothier F. J."/>
        </authorList>
    </citation>
    <scope>NUCLEOTIDE SEQUENCE</scope>
    <source>
        <strain evidence="6">CFBP 8129</strain>
    </source>
</reference>
<dbReference type="NCBIfam" id="TIGR00559">
    <property type="entry name" value="pdxJ"/>
    <property type="match status" value="1"/>
</dbReference>
<feature type="binding site" evidence="4">
    <location>
        <position position="29"/>
    </location>
    <ligand>
        <name>3-amino-2-oxopropyl phosphate</name>
        <dbReference type="ChEBI" id="CHEBI:57279"/>
    </ligand>
</feature>
<evidence type="ECO:0000256" key="5">
    <source>
        <dbReference type="NCBIfam" id="TIGR00559"/>
    </source>
</evidence>
<organism evidence="6">
    <name type="scientific">Xanthomonas hortorum pv. gardneri</name>
    <dbReference type="NCBI Taxonomy" id="2754056"/>
    <lineage>
        <taxon>Bacteria</taxon>
        <taxon>Pseudomonadati</taxon>
        <taxon>Pseudomonadota</taxon>
        <taxon>Gammaproteobacteria</taxon>
        <taxon>Lysobacterales</taxon>
        <taxon>Lysobacteraceae</taxon>
        <taxon>Xanthomonas</taxon>
    </lineage>
</organism>
<comment type="function">
    <text evidence="4">Catalyzes the complicated ring closure reaction between the two acyclic compounds 1-deoxy-D-xylulose-5-phosphate (DXP) and 3-amino-2-oxopropyl phosphate (1-amino-acetone-3-phosphate or AAP) to form pyridoxine 5'-phosphate (PNP) and inorganic phosphate.</text>
</comment>
<evidence type="ECO:0000256" key="2">
    <source>
        <dbReference type="ARBA" id="ARBA00022679"/>
    </source>
</evidence>
<feature type="site" description="Transition state stabilizer" evidence="4">
    <location>
        <position position="172"/>
    </location>
</feature>
<dbReference type="AlphaFoldDB" id="A0A6V7B6G3"/>
<feature type="binding site" evidence="4">
    <location>
        <begin position="235"/>
        <end position="236"/>
    </location>
    <ligand>
        <name>3-amino-2-oxopropyl phosphate</name>
        <dbReference type="ChEBI" id="CHEBI:57279"/>
    </ligand>
</feature>
<dbReference type="PANTHER" id="PTHR30456:SF0">
    <property type="entry name" value="PYRIDOXINE 5'-PHOSPHATE SYNTHASE"/>
    <property type="match status" value="1"/>
</dbReference>
<feature type="binding site" evidence="4">
    <location>
        <position position="213"/>
    </location>
    <ligand>
        <name>3-amino-2-oxopropyl phosphate</name>
        <dbReference type="ChEBI" id="CHEBI:57279"/>
    </ligand>
</feature>
<dbReference type="SUPFAM" id="SSF63892">
    <property type="entry name" value="Pyridoxine 5'-phosphate synthase"/>
    <property type="match status" value="1"/>
</dbReference>
<comment type="caution">
    <text evidence="4">Lacks conserved residue(s) required for the propagation of feature annotation.</text>
</comment>
<feature type="binding site" evidence="4">
    <location>
        <position position="121"/>
    </location>
    <ligand>
        <name>1-deoxy-D-xylulose 5-phosphate</name>
        <dbReference type="ChEBI" id="CHEBI:57792"/>
    </ligand>
</feature>
<evidence type="ECO:0000313" key="6">
    <source>
        <dbReference type="EMBL" id="CAD0297866.1"/>
    </source>
</evidence>
<dbReference type="GO" id="GO:0005829">
    <property type="term" value="C:cytosol"/>
    <property type="evidence" value="ECO:0007669"/>
    <property type="project" value="TreeGrafter"/>
</dbReference>
<dbReference type="EMBL" id="LR828253">
    <property type="protein sequence ID" value="CAD0297870.1"/>
    <property type="molecule type" value="Genomic_DNA"/>
</dbReference>
<proteinExistence type="inferred from homology"/>
<evidence type="ECO:0000256" key="4">
    <source>
        <dbReference type="HAMAP-Rule" id="MF_00279"/>
    </source>
</evidence>
<dbReference type="PANTHER" id="PTHR30456">
    <property type="entry name" value="PYRIDOXINE 5'-PHOSPHATE SYNTHASE"/>
    <property type="match status" value="1"/>
</dbReference>
<dbReference type="UniPathway" id="UPA00244">
    <property type="reaction ID" value="UER00313"/>
</dbReference>
<comment type="pathway">
    <text evidence="4">Cofactor biosynthesis; pyridoxine 5'-phosphate biosynthesis; pyridoxine 5'-phosphate from D-erythrose 4-phosphate: step 5/5.</text>
</comment>
<comment type="similarity">
    <text evidence="4">Belongs to the PNP synthase family.</text>
</comment>
<dbReference type="FunFam" id="3.20.20.70:FF:000150">
    <property type="entry name" value="Pyridoxine 5'-phosphate synthase"/>
    <property type="match status" value="1"/>
</dbReference>
<evidence type="ECO:0000256" key="1">
    <source>
        <dbReference type="ARBA" id="ARBA00022490"/>
    </source>
</evidence>
<feature type="binding site" evidence="4">
    <location>
        <position position="56"/>
    </location>
    <ligand>
        <name>1-deoxy-D-xylulose 5-phosphate</name>
        <dbReference type="ChEBI" id="CHEBI:57792"/>
    </ligand>
</feature>
<dbReference type="Gene3D" id="3.20.20.70">
    <property type="entry name" value="Aldolase class I"/>
    <property type="match status" value="1"/>
</dbReference>
<feature type="active site" description="Proton donor" evidence="4">
    <location>
        <position position="212"/>
    </location>
</feature>
<keyword evidence="1 4" id="KW-0963">Cytoplasm</keyword>
<feature type="binding site" evidence="4">
    <location>
        <position position="61"/>
    </location>
    <ligand>
        <name>1-deoxy-D-xylulose 5-phosphate</name>
        <dbReference type="ChEBI" id="CHEBI:57792"/>
    </ligand>
</feature>
<evidence type="ECO:0000256" key="3">
    <source>
        <dbReference type="ARBA" id="ARBA00023096"/>
    </source>
</evidence>
<protein>
    <recommendedName>
        <fullName evidence="4 5">Pyridoxine 5'-phosphate synthase</fullName>
        <shortName evidence="4">PNP synthase</shortName>
        <ecNumber evidence="4 5">2.6.99.2</ecNumber>
    </recommendedName>
</protein>
<keyword evidence="2 4" id="KW-0808">Transferase</keyword>
<dbReference type="InterPro" id="IPR004569">
    <property type="entry name" value="PyrdxlP_synth_PdxJ"/>
</dbReference>
<feature type="binding site" evidence="4">
    <location>
        <position position="18"/>
    </location>
    <ligand>
        <name>3-amino-2-oxopropyl phosphate</name>
        <dbReference type="ChEBI" id="CHEBI:57279"/>
    </ligand>
</feature>